<dbReference type="InterPro" id="IPR036873">
    <property type="entry name" value="Rhodanese-like_dom_sf"/>
</dbReference>
<gene>
    <name evidence="3" type="ORF">SAMN05444483_1076</name>
</gene>
<evidence type="ECO:0000313" key="4">
    <source>
        <dbReference type="Proteomes" id="UP000183945"/>
    </source>
</evidence>
<evidence type="ECO:0000259" key="2">
    <source>
        <dbReference type="PROSITE" id="PS50206"/>
    </source>
</evidence>
<dbReference type="CDD" id="cd00158">
    <property type="entry name" value="RHOD"/>
    <property type="match status" value="1"/>
</dbReference>
<dbReference type="InterPro" id="IPR001763">
    <property type="entry name" value="Rhodanese-like_dom"/>
</dbReference>
<dbReference type="STRING" id="1073325.SAMN05444483_1076"/>
<dbReference type="Gene3D" id="3.40.250.10">
    <property type="entry name" value="Rhodanese-like domain"/>
    <property type="match status" value="1"/>
</dbReference>
<dbReference type="PROSITE" id="PS50206">
    <property type="entry name" value="RHODANESE_3"/>
    <property type="match status" value="1"/>
</dbReference>
<dbReference type="PANTHER" id="PTHR43031:SF1">
    <property type="entry name" value="PYRIDINE NUCLEOTIDE-DISULPHIDE OXIDOREDUCTASE"/>
    <property type="match status" value="1"/>
</dbReference>
<name>A0A1M5I788_SALEC</name>
<keyword evidence="1" id="KW-0732">Signal</keyword>
<feature type="signal peptide" evidence="1">
    <location>
        <begin position="1"/>
        <end position="20"/>
    </location>
</feature>
<dbReference type="NCBIfam" id="NF045521">
    <property type="entry name" value="rhoda_near_glyco"/>
    <property type="match status" value="1"/>
</dbReference>
<reference evidence="4" key="1">
    <citation type="submission" date="2016-11" db="EMBL/GenBank/DDBJ databases">
        <authorList>
            <person name="Varghese N."/>
            <person name="Submissions S."/>
        </authorList>
    </citation>
    <scope>NUCLEOTIDE SEQUENCE [LARGE SCALE GENOMIC DNA]</scope>
    <source>
        <strain evidence="4">DSM 24579</strain>
    </source>
</reference>
<accession>A0A1M5I788</accession>
<dbReference type="OrthoDB" id="598065at2"/>
<dbReference type="PANTHER" id="PTHR43031">
    <property type="entry name" value="FAD-DEPENDENT OXIDOREDUCTASE"/>
    <property type="match status" value="1"/>
</dbReference>
<dbReference type="SUPFAM" id="SSF52821">
    <property type="entry name" value="Rhodanese/Cell cycle control phosphatase"/>
    <property type="match status" value="1"/>
</dbReference>
<dbReference type="InterPro" id="IPR050229">
    <property type="entry name" value="GlpE_sulfurtransferase"/>
</dbReference>
<keyword evidence="3" id="KW-0808">Transferase</keyword>
<feature type="chain" id="PRO_5012025090" evidence="1">
    <location>
        <begin position="21"/>
        <end position="165"/>
    </location>
</feature>
<sequence>MKQFLIYCFILIGVSSHAQADLDKLLARYNSQTVPYISVEELKMQSKDTNLVILDAREPKEFKVSHIKSAVYAGFSQFSVTIISHLINDKSRPVVVYCSLGIRSETISEKLKKEGYSNVSNLYGGIFEWKNKGYSVYNEFDEPTERVHVFAKRWAKYLKNGEKIF</sequence>
<dbReference type="SMART" id="SM00450">
    <property type="entry name" value="RHOD"/>
    <property type="match status" value="1"/>
</dbReference>
<dbReference type="RefSeq" id="WP_072879846.1">
    <property type="nucleotide sequence ID" value="NZ_FQVT01000007.1"/>
</dbReference>
<dbReference type="EMBL" id="FQVT01000007">
    <property type="protein sequence ID" value="SHG24102.1"/>
    <property type="molecule type" value="Genomic_DNA"/>
</dbReference>
<dbReference type="GO" id="GO:0016740">
    <property type="term" value="F:transferase activity"/>
    <property type="evidence" value="ECO:0007669"/>
    <property type="project" value="UniProtKB-KW"/>
</dbReference>
<protein>
    <submittedName>
        <fullName evidence="3">Rhodanese-related sulfurtransferase</fullName>
    </submittedName>
</protein>
<dbReference type="AlphaFoldDB" id="A0A1M5I788"/>
<dbReference type="Pfam" id="PF00581">
    <property type="entry name" value="Rhodanese"/>
    <property type="match status" value="1"/>
</dbReference>
<evidence type="ECO:0000256" key="1">
    <source>
        <dbReference type="SAM" id="SignalP"/>
    </source>
</evidence>
<dbReference type="Proteomes" id="UP000183945">
    <property type="component" value="Unassembled WGS sequence"/>
</dbReference>
<organism evidence="3 4">
    <name type="scientific">Salegentibacter echinorum</name>
    <dbReference type="NCBI Taxonomy" id="1073325"/>
    <lineage>
        <taxon>Bacteria</taxon>
        <taxon>Pseudomonadati</taxon>
        <taxon>Bacteroidota</taxon>
        <taxon>Flavobacteriia</taxon>
        <taxon>Flavobacteriales</taxon>
        <taxon>Flavobacteriaceae</taxon>
        <taxon>Salegentibacter</taxon>
    </lineage>
</organism>
<evidence type="ECO:0000313" key="3">
    <source>
        <dbReference type="EMBL" id="SHG24102.1"/>
    </source>
</evidence>
<keyword evidence="4" id="KW-1185">Reference proteome</keyword>
<feature type="domain" description="Rhodanese" evidence="2">
    <location>
        <begin position="47"/>
        <end position="138"/>
    </location>
</feature>
<proteinExistence type="predicted"/>